<evidence type="ECO:0000256" key="2">
    <source>
        <dbReference type="ARBA" id="ARBA00022722"/>
    </source>
</evidence>
<dbReference type="GO" id="GO:0005737">
    <property type="term" value="C:cytoplasm"/>
    <property type="evidence" value="ECO:0007669"/>
    <property type="project" value="UniProtKB-SubCell"/>
</dbReference>
<dbReference type="SUPFAM" id="SSF55486">
    <property type="entry name" value="Metalloproteases ('zincins'), catalytic domain"/>
    <property type="match status" value="1"/>
</dbReference>
<evidence type="ECO:0000256" key="1">
    <source>
        <dbReference type="ARBA" id="ARBA00010875"/>
    </source>
</evidence>
<keyword evidence="5 7" id="KW-0378">Hydrolase</keyword>
<evidence type="ECO:0000256" key="3">
    <source>
        <dbReference type="ARBA" id="ARBA00022723"/>
    </source>
</evidence>
<feature type="binding site" evidence="7">
    <location>
        <position position="138"/>
    </location>
    <ligand>
        <name>Zn(2+)</name>
        <dbReference type="ChEBI" id="CHEBI:29105"/>
        <note>catalytic</note>
    </ligand>
</feature>
<dbReference type="NCBIfam" id="TIGR00043">
    <property type="entry name" value="rRNA maturation RNase YbeY"/>
    <property type="match status" value="1"/>
</dbReference>
<name>A0A4R5PM98_9HYPH</name>
<dbReference type="PROSITE" id="PS01306">
    <property type="entry name" value="UPF0054"/>
    <property type="match status" value="1"/>
</dbReference>
<keyword evidence="7" id="KW-0690">Ribosome biogenesis</keyword>
<dbReference type="InterPro" id="IPR020549">
    <property type="entry name" value="YbeY_CS"/>
</dbReference>
<dbReference type="OrthoDB" id="9807740at2"/>
<dbReference type="AlphaFoldDB" id="A0A4R5PM98"/>
<sequence>MSKPAIDCVGTVEAGSWPGEDEAVATAQSILEVAAGYLHAHESQPFPAEPVEVSLLFTDDGPMAEINGQWRGKEKPTNVLSFPAFPIVPGDTPGAVLGDIVLARSTIEREAADLAKPVDHHVSHLLVHGFLHLFGYDHIDAEDAREMETLETRILAELGLSDPYGGTDPL</sequence>
<dbReference type="PANTHER" id="PTHR46986:SF1">
    <property type="entry name" value="ENDORIBONUCLEASE YBEY, CHLOROPLASTIC"/>
    <property type="match status" value="1"/>
</dbReference>
<comment type="cofactor">
    <cofactor evidence="7">
        <name>Zn(2+)</name>
        <dbReference type="ChEBI" id="CHEBI:29105"/>
    </cofactor>
    <text evidence="7">Binds 1 zinc ion.</text>
</comment>
<protein>
    <recommendedName>
        <fullName evidence="7">Endoribonuclease YbeY</fullName>
        <ecNumber evidence="7">3.1.-.-</ecNumber>
    </recommendedName>
</protein>
<dbReference type="EMBL" id="SMSI01000001">
    <property type="protein sequence ID" value="TDH38009.1"/>
    <property type="molecule type" value="Genomic_DNA"/>
</dbReference>
<dbReference type="Proteomes" id="UP000295131">
    <property type="component" value="Unassembled WGS sequence"/>
</dbReference>
<accession>A0A4R5PM98</accession>
<evidence type="ECO:0000256" key="5">
    <source>
        <dbReference type="ARBA" id="ARBA00022801"/>
    </source>
</evidence>
<keyword evidence="2 7" id="KW-0540">Nuclease</keyword>
<dbReference type="GO" id="GO:0004222">
    <property type="term" value="F:metalloendopeptidase activity"/>
    <property type="evidence" value="ECO:0007669"/>
    <property type="project" value="InterPro"/>
</dbReference>
<dbReference type="Pfam" id="PF02130">
    <property type="entry name" value="YbeY"/>
    <property type="match status" value="1"/>
</dbReference>
<comment type="function">
    <text evidence="7">Single strand-specific metallo-endoribonuclease involved in late-stage 70S ribosome quality control and in maturation of the 3' terminus of the 16S rRNA.</text>
</comment>
<keyword evidence="3 7" id="KW-0479">Metal-binding</keyword>
<evidence type="ECO:0000256" key="7">
    <source>
        <dbReference type="HAMAP-Rule" id="MF_00009"/>
    </source>
</evidence>
<evidence type="ECO:0000313" key="8">
    <source>
        <dbReference type="EMBL" id="TDH38009.1"/>
    </source>
</evidence>
<dbReference type="Gene3D" id="3.40.390.30">
    <property type="entry name" value="Metalloproteases ('zincins'), catalytic domain"/>
    <property type="match status" value="1"/>
</dbReference>
<gene>
    <name evidence="7 8" type="primary">ybeY</name>
    <name evidence="8" type="ORF">E2A64_02435</name>
</gene>
<comment type="subcellular location">
    <subcellularLocation>
        <location evidence="7">Cytoplasm</location>
    </subcellularLocation>
</comment>
<keyword evidence="6 7" id="KW-0862">Zinc</keyword>
<comment type="caution">
    <text evidence="8">The sequence shown here is derived from an EMBL/GenBank/DDBJ whole genome shotgun (WGS) entry which is preliminary data.</text>
</comment>
<comment type="similarity">
    <text evidence="1 7">Belongs to the endoribonuclease YbeY family.</text>
</comment>
<feature type="binding site" evidence="7">
    <location>
        <position position="128"/>
    </location>
    <ligand>
        <name>Zn(2+)</name>
        <dbReference type="ChEBI" id="CHEBI:29105"/>
        <note>catalytic</note>
    </ligand>
</feature>
<dbReference type="GO" id="GO:0004521">
    <property type="term" value="F:RNA endonuclease activity"/>
    <property type="evidence" value="ECO:0007669"/>
    <property type="project" value="UniProtKB-UniRule"/>
</dbReference>
<reference evidence="8 9" key="1">
    <citation type="journal article" date="2013" name="Int. J. Syst. Evol. Microbiol.">
        <title>Hoeflea suaedae sp. nov., an endophytic bacterium isolated from the root of the halophyte Suaeda maritima.</title>
        <authorList>
            <person name="Chung E.J."/>
            <person name="Park J.A."/>
            <person name="Pramanik P."/>
            <person name="Bibi F."/>
            <person name="Jeon C.O."/>
            <person name="Chung Y.R."/>
        </authorList>
    </citation>
    <scope>NUCLEOTIDE SEQUENCE [LARGE SCALE GENOMIC DNA]</scope>
    <source>
        <strain evidence="8 9">YC6898</strain>
    </source>
</reference>
<proteinExistence type="inferred from homology"/>
<dbReference type="InterPro" id="IPR002036">
    <property type="entry name" value="YbeY"/>
</dbReference>
<dbReference type="EC" id="3.1.-.-" evidence="7"/>
<dbReference type="PANTHER" id="PTHR46986">
    <property type="entry name" value="ENDORIBONUCLEASE YBEY, CHLOROPLASTIC"/>
    <property type="match status" value="1"/>
</dbReference>
<dbReference type="HAMAP" id="MF_00009">
    <property type="entry name" value="Endoribonucl_YbeY"/>
    <property type="match status" value="1"/>
</dbReference>
<evidence type="ECO:0000256" key="4">
    <source>
        <dbReference type="ARBA" id="ARBA00022759"/>
    </source>
</evidence>
<dbReference type="GO" id="GO:0006364">
    <property type="term" value="P:rRNA processing"/>
    <property type="evidence" value="ECO:0007669"/>
    <property type="project" value="UniProtKB-UniRule"/>
</dbReference>
<evidence type="ECO:0000256" key="6">
    <source>
        <dbReference type="ARBA" id="ARBA00022833"/>
    </source>
</evidence>
<evidence type="ECO:0000313" key="9">
    <source>
        <dbReference type="Proteomes" id="UP000295131"/>
    </source>
</evidence>
<organism evidence="8 9">
    <name type="scientific">Pseudohoeflea suaedae</name>
    <dbReference type="NCBI Taxonomy" id="877384"/>
    <lineage>
        <taxon>Bacteria</taxon>
        <taxon>Pseudomonadati</taxon>
        <taxon>Pseudomonadota</taxon>
        <taxon>Alphaproteobacteria</taxon>
        <taxon>Hyphomicrobiales</taxon>
        <taxon>Rhizobiaceae</taxon>
        <taxon>Pseudohoeflea</taxon>
    </lineage>
</organism>
<keyword evidence="7" id="KW-0963">Cytoplasm</keyword>
<feature type="binding site" evidence="7">
    <location>
        <position position="132"/>
    </location>
    <ligand>
        <name>Zn(2+)</name>
        <dbReference type="ChEBI" id="CHEBI:29105"/>
        <note>catalytic</note>
    </ligand>
</feature>
<keyword evidence="9" id="KW-1185">Reference proteome</keyword>
<dbReference type="RefSeq" id="WP_133282845.1">
    <property type="nucleotide sequence ID" value="NZ_SMSI01000001.1"/>
</dbReference>
<dbReference type="InterPro" id="IPR023091">
    <property type="entry name" value="MetalPrtase_cat_dom_sf_prd"/>
</dbReference>
<keyword evidence="7" id="KW-0698">rRNA processing</keyword>
<keyword evidence="4 7" id="KW-0255">Endonuclease</keyword>
<dbReference type="GO" id="GO:0008270">
    <property type="term" value="F:zinc ion binding"/>
    <property type="evidence" value="ECO:0007669"/>
    <property type="project" value="UniProtKB-UniRule"/>
</dbReference>